<evidence type="ECO:0000313" key="2">
    <source>
        <dbReference type="Proteomes" id="UP000294225"/>
    </source>
</evidence>
<proteinExistence type="predicted"/>
<evidence type="ECO:0000313" key="1">
    <source>
        <dbReference type="EMBL" id="TCC35312.1"/>
    </source>
</evidence>
<protein>
    <submittedName>
        <fullName evidence="1">Uncharacterized protein</fullName>
    </submittedName>
</protein>
<comment type="caution">
    <text evidence="1">The sequence shown here is derived from an EMBL/GenBank/DDBJ whole genome shotgun (WGS) entry which is preliminary data.</text>
</comment>
<dbReference type="InterPro" id="IPR048868">
    <property type="entry name" value="OGG-like_put"/>
</dbReference>
<dbReference type="Pfam" id="PF21790">
    <property type="entry name" value="OGG"/>
    <property type="match status" value="1"/>
</dbReference>
<accession>A0A4V2M4B7</accession>
<organism evidence="1 2">
    <name type="scientific">Kribbella speibonae</name>
    <dbReference type="NCBI Taxonomy" id="1572660"/>
    <lineage>
        <taxon>Bacteria</taxon>
        <taxon>Bacillati</taxon>
        <taxon>Actinomycetota</taxon>
        <taxon>Actinomycetes</taxon>
        <taxon>Propionibacteriales</taxon>
        <taxon>Kribbellaceae</taxon>
        <taxon>Kribbella</taxon>
    </lineage>
</organism>
<reference evidence="1 2" key="1">
    <citation type="submission" date="2019-02" db="EMBL/GenBank/DDBJ databases">
        <title>Kribbella capetownensis sp. nov. and Kribbella speibonae sp. nov., isolated from soil.</title>
        <authorList>
            <person name="Curtis S.M."/>
            <person name="Norton I."/>
            <person name="Everest G.J."/>
            <person name="Meyers P.R."/>
        </authorList>
    </citation>
    <scope>NUCLEOTIDE SEQUENCE [LARGE SCALE GENOMIC DNA]</scope>
    <source>
        <strain evidence="1 2">YM55</strain>
    </source>
</reference>
<gene>
    <name evidence="1" type="ORF">E0H92_21350</name>
</gene>
<sequence length="291" mass="32340">MTDLHPVPPELLLAHERWTARDRPAQPAPHWFPHRWTARLPEHADFIDTLPNPISREAVTSQFVDAGDSDEAALRAFLAAMIWGHGRNGYGAYRTAAVLAASDHAGEWLSEALQTTRAAGGPAGFEYLAKHRLKGLGVAFATKYLYFCVTPESKVTPAPILDRIVRHWLATHTDWQPRLDWRIADYQRYCDLVVHWSDQLTEPAGTVEYLMFASGLGTASQWTDSREHATRPPLNSNADANAVLAALDEAADAFEALTEDVTPEDAEDFERGLRALKRIVVARSHCGPQTN</sequence>
<dbReference type="EMBL" id="SJKC01000003">
    <property type="protein sequence ID" value="TCC35312.1"/>
    <property type="molecule type" value="Genomic_DNA"/>
</dbReference>
<dbReference type="AlphaFoldDB" id="A0A4V2M4B7"/>
<name>A0A4V2M4B7_9ACTN</name>
<dbReference type="Proteomes" id="UP000294225">
    <property type="component" value="Unassembled WGS sequence"/>
</dbReference>
<dbReference type="RefSeq" id="WP_131497506.1">
    <property type="nucleotide sequence ID" value="NZ_SJKC01000003.1"/>
</dbReference>